<sequence length="251" mass="26815">MSDYQTALSTYDAESVTVRDRDLTSEIMGELDFGSTTYLLLKGTPPRDGEGRLVNAMLASLMVHGVTPHALAARLTYLAEPESIQGAVASGLLGVGTRYVGAMQECAAVLQAAGSEPDRESAVRAIVSEYAERGDPFPGIGHPFHKPVDPRAERLFALAEEEGLAGDHVALVRDVQSAFEERTGKELPVNVTGAIAAVCSDIDLPPEAARGLAVISRATGLVAEVIEEQSRPIAADVWHRTQERMTYSGDR</sequence>
<dbReference type="GeneID" id="79317074"/>
<protein>
    <submittedName>
        <fullName evidence="3">Citryl-CoA lyase</fullName>
    </submittedName>
</protein>
<dbReference type="InterPro" id="IPR002020">
    <property type="entry name" value="Citrate_synthase"/>
</dbReference>
<evidence type="ECO:0000313" key="3">
    <source>
        <dbReference type="EMBL" id="MFC7318737.1"/>
    </source>
</evidence>
<dbReference type="SUPFAM" id="SSF48256">
    <property type="entry name" value="Citrate synthase"/>
    <property type="match status" value="1"/>
</dbReference>
<organism evidence="3 4">
    <name type="scientific">Halomarina halobia</name>
    <dbReference type="NCBI Taxonomy" id="3033386"/>
    <lineage>
        <taxon>Archaea</taxon>
        <taxon>Methanobacteriati</taxon>
        <taxon>Methanobacteriota</taxon>
        <taxon>Stenosarchaea group</taxon>
        <taxon>Halobacteria</taxon>
        <taxon>Halobacteriales</taxon>
        <taxon>Natronomonadaceae</taxon>
        <taxon>Halomarina</taxon>
    </lineage>
</organism>
<keyword evidence="3" id="KW-0456">Lyase</keyword>
<dbReference type="Gene3D" id="1.10.230.10">
    <property type="entry name" value="Cytochrome P450-Terp, domain 2"/>
    <property type="match status" value="1"/>
</dbReference>
<dbReference type="Proteomes" id="UP001596547">
    <property type="component" value="Unassembled WGS sequence"/>
</dbReference>
<name>A0ABD6AE76_9EURY</name>
<dbReference type="GO" id="GO:0016740">
    <property type="term" value="F:transferase activity"/>
    <property type="evidence" value="ECO:0007669"/>
    <property type="project" value="UniProtKB-KW"/>
</dbReference>
<dbReference type="CDD" id="cd06100">
    <property type="entry name" value="CCL_ACL-C"/>
    <property type="match status" value="1"/>
</dbReference>
<dbReference type="RefSeq" id="WP_276306425.1">
    <property type="nucleotide sequence ID" value="NZ_CP119993.1"/>
</dbReference>
<evidence type="ECO:0000256" key="2">
    <source>
        <dbReference type="ARBA" id="ARBA00022679"/>
    </source>
</evidence>
<comment type="caution">
    <text evidence="3">The sequence shown here is derived from an EMBL/GenBank/DDBJ whole genome shotgun (WGS) entry which is preliminary data.</text>
</comment>
<dbReference type="GO" id="GO:0016829">
    <property type="term" value="F:lyase activity"/>
    <property type="evidence" value="ECO:0007669"/>
    <property type="project" value="UniProtKB-KW"/>
</dbReference>
<dbReference type="Pfam" id="PF00285">
    <property type="entry name" value="Citrate_synt"/>
    <property type="match status" value="1"/>
</dbReference>
<dbReference type="PANTHER" id="PTHR11739:SF4">
    <property type="entry name" value="CITRATE SYNTHASE, PEROXISOMAL"/>
    <property type="match status" value="1"/>
</dbReference>
<evidence type="ECO:0000256" key="1">
    <source>
        <dbReference type="ARBA" id="ARBA00010566"/>
    </source>
</evidence>
<dbReference type="NCBIfam" id="NF004868">
    <property type="entry name" value="PRK06224.1-5"/>
    <property type="match status" value="1"/>
</dbReference>
<dbReference type="AlphaFoldDB" id="A0ABD6AE76"/>
<dbReference type="InterPro" id="IPR016143">
    <property type="entry name" value="Citrate_synth-like_sm_a-sub"/>
</dbReference>
<proteinExistence type="inferred from homology"/>
<gene>
    <name evidence="3" type="ORF">ACFQPE_18330</name>
</gene>
<keyword evidence="2" id="KW-0808">Transferase</keyword>
<dbReference type="InterPro" id="IPR016142">
    <property type="entry name" value="Citrate_synth-like_lrg_a-sub"/>
</dbReference>
<dbReference type="InterPro" id="IPR036969">
    <property type="entry name" value="Citrate_synthase_sf"/>
</dbReference>
<reference evidence="3 4" key="1">
    <citation type="journal article" date="2019" name="Int. J. Syst. Evol. Microbiol.">
        <title>The Global Catalogue of Microorganisms (GCM) 10K type strain sequencing project: providing services to taxonomists for standard genome sequencing and annotation.</title>
        <authorList>
            <consortium name="The Broad Institute Genomics Platform"/>
            <consortium name="The Broad Institute Genome Sequencing Center for Infectious Disease"/>
            <person name="Wu L."/>
            <person name="Ma J."/>
        </authorList>
    </citation>
    <scope>NUCLEOTIDE SEQUENCE [LARGE SCALE GENOMIC DNA]</scope>
    <source>
        <strain evidence="3 4">PSR21</strain>
    </source>
</reference>
<comment type="similarity">
    <text evidence="1">Belongs to the citrate synthase family.</text>
</comment>
<keyword evidence="4" id="KW-1185">Reference proteome</keyword>
<dbReference type="EMBL" id="JBHTBF010000003">
    <property type="protein sequence ID" value="MFC7318737.1"/>
    <property type="molecule type" value="Genomic_DNA"/>
</dbReference>
<evidence type="ECO:0000313" key="4">
    <source>
        <dbReference type="Proteomes" id="UP001596547"/>
    </source>
</evidence>
<dbReference type="Gene3D" id="1.10.580.10">
    <property type="entry name" value="Citrate Synthase, domain 1"/>
    <property type="match status" value="1"/>
</dbReference>
<accession>A0ABD6AE76</accession>
<dbReference type="PANTHER" id="PTHR11739">
    <property type="entry name" value="CITRATE SYNTHASE"/>
    <property type="match status" value="1"/>
</dbReference>